<keyword evidence="2" id="KW-1185">Reference proteome</keyword>
<comment type="caution">
    <text evidence="1">The sequence shown here is derived from an EMBL/GenBank/DDBJ whole genome shotgun (WGS) entry which is preliminary data.</text>
</comment>
<evidence type="ECO:0000313" key="1">
    <source>
        <dbReference type="EMBL" id="GFQ80642.1"/>
    </source>
</evidence>
<reference evidence="1" key="1">
    <citation type="submission" date="2020-07" db="EMBL/GenBank/DDBJ databases">
        <title>Multicomponent nature underlies the extraordinary mechanical properties of spider dragline silk.</title>
        <authorList>
            <person name="Kono N."/>
            <person name="Nakamura H."/>
            <person name="Mori M."/>
            <person name="Yoshida Y."/>
            <person name="Ohtoshi R."/>
            <person name="Malay A.D."/>
            <person name="Moran D.A.P."/>
            <person name="Tomita M."/>
            <person name="Numata K."/>
            <person name="Arakawa K."/>
        </authorList>
    </citation>
    <scope>NUCLEOTIDE SEQUENCE</scope>
</reference>
<evidence type="ECO:0000313" key="2">
    <source>
        <dbReference type="Proteomes" id="UP000887116"/>
    </source>
</evidence>
<sequence>MENFHLLDVFEGITIARIKLRKRVEVIDKCHSKVYELLDWSVENLSELFEDAFTPEEICSQLRAHFSEAEYLIDIIQRATNKLKEFITDDHPELRPSAIDEVSNLKVKYEVIRKELCLYLELINIRYKMFIIAGL</sequence>
<organism evidence="1 2">
    <name type="scientific">Trichonephila clavata</name>
    <name type="common">Joro spider</name>
    <name type="synonym">Nephila clavata</name>
    <dbReference type="NCBI Taxonomy" id="2740835"/>
    <lineage>
        <taxon>Eukaryota</taxon>
        <taxon>Metazoa</taxon>
        <taxon>Ecdysozoa</taxon>
        <taxon>Arthropoda</taxon>
        <taxon>Chelicerata</taxon>
        <taxon>Arachnida</taxon>
        <taxon>Araneae</taxon>
        <taxon>Araneomorphae</taxon>
        <taxon>Entelegynae</taxon>
        <taxon>Araneoidea</taxon>
        <taxon>Nephilidae</taxon>
        <taxon>Trichonephila</taxon>
    </lineage>
</organism>
<accession>A0A8X6HSX2</accession>
<protein>
    <submittedName>
        <fullName evidence="1">Uncharacterized protein</fullName>
    </submittedName>
</protein>
<dbReference type="Proteomes" id="UP000887116">
    <property type="component" value="Unassembled WGS sequence"/>
</dbReference>
<gene>
    <name evidence="1" type="ORF">TNCT_340931</name>
</gene>
<dbReference type="OrthoDB" id="10346262at2759"/>
<name>A0A8X6HSX2_TRICU</name>
<proteinExistence type="predicted"/>
<dbReference type="AlphaFoldDB" id="A0A8X6HSX2"/>
<dbReference type="EMBL" id="BMAO01002424">
    <property type="protein sequence ID" value="GFQ80642.1"/>
    <property type="molecule type" value="Genomic_DNA"/>
</dbReference>